<protein>
    <submittedName>
        <fullName evidence="1">Uncharacterized protein</fullName>
    </submittedName>
</protein>
<proteinExistence type="predicted"/>
<organism evidence="1 2">
    <name type="scientific">Aphis glycines</name>
    <name type="common">Soybean aphid</name>
    <dbReference type="NCBI Taxonomy" id="307491"/>
    <lineage>
        <taxon>Eukaryota</taxon>
        <taxon>Metazoa</taxon>
        <taxon>Ecdysozoa</taxon>
        <taxon>Arthropoda</taxon>
        <taxon>Hexapoda</taxon>
        <taxon>Insecta</taxon>
        <taxon>Pterygota</taxon>
        <taxon>Neoptera</taxon>
        <taxon>Paraneoptera</taxon>
        <taxon>Hemiptera</taxon>
        <taxon>Sternorrhyncha</taxon>
        <taxon>Aphidomorpha</taxon>
        <taxon>Aphidoidea</taxon>
        <taxon>Aphididae</taxon>
        <taxon>Aphidini</taxon>
        <taxon>Aphis</taxon>
        <taxon>Aphis</taxon>
    </lineage>
</organism>
<comment type="caution">
    <text evidence="1">The sequence shown here is derived from an EMBL/GenBank/DDBJ whole genome shotgun (WGS) entry which is preliminary data.</text>
</comment>
<evidence type="ECO:0000313" key="1">
    <source>
        <dbReference type="EMBL" id="KAE9538600.1"/>
    </source>
</evidence>
<dbReference type="Proteomes" id="UP000475862">
    <property type="component" value="Unassembled WGS sequence"/>
</dbReference>
<gene>
    <name evidence="1" type="ORF">AGLY_005699</name>
</gene>
<sequence length="381" mass="43886">MRDLLIYMQAPLLLLKCLPSQSAIHDCYENSFNHNWFLFPLMHKSYYSHELSETNKVIGHEIPSENYLRVALKNNQFKPADVFNVSIKLKHNTFIFFTLESIFRHFYVNYNQQLHVNLNNSNYICITIMYTEKLIGQNMTMLFISNFYFTKFTVSTSSINKYADNINYQFDVHTIIIVAALVLQDTNAGIVEESITLRPSMPITFKKGSTTAVLSLIAPIFSLWCPTCNLPRNSETLFPQIHNPHQSLVFSCTFQPQTQYLLPSYRFLPDRINSSQLFLGLPKGLLNLVTNRYHKYYVALHVQLVVHTCHLVGKSKHIPERFPDARFVSTKLISPVSPIVLIPLEIKSNVSFLSFILSSAIFEIGLSLRSLRTSPKKAMWS</sequence>
<evidence type="ECO:0000313" key="2">
    <source>
        <dbReference type="Proteomes" id="UP000475862"/>
    </source>
</evidence>
<dbReference type="AlphaFoldDB" id="A0A6G0TUT8"/>
<reference evidence="1 2" key="1">
    <citation type="submission" date="2019-08" db="EMBL/GenBank/DDBJ databases">
        <title>The genome of the soybean aphid Biotype 1, its phylome, world population structure and adaptation to the North American continent.</title>
        <authorList>
            <person name="Giordano R."/>
            <person name="Donthu R.K."/>
            <person name="Hernandez A.G."/>
            <person name="Wright C.L."/>
            <person name="Zimin A.V."/>
        </authorList>
    </citation>
    <scope>NUCLEOTIDE SEQUENCE [LARGE SCALE GENOMIC DNA]</scope>
    <source>
        <tissue evidence="1">Whole aphids</tissue>
    </source>
</reference>
<name>A0A6G0TUT8_APHGL</name>
<keyword evidence="2" id="KW-1185">Reference proteome</keyword>
<dbReference type="EMBL" id="VYZN01000016">
    <property type="protein sequence ID" value="KAE9538600.1"/>
    <property type="molecule type" value="Genomic_DNA"/>
</dbReference>
<accession>A0A6G0TUT8</accession>